<accession>A0A0X8G4E9</accession>
<keyword evidence="1" id="KW-0472">Membrane</keyword>
<evidence type="ECO:0000313" key="4">
    <source>
        <dbReference type="Proteomes" id="UP000059672"/>
    </source>
</evidence>
<dbReference type="EMBL" id="CP013355">
    <property type="protein sequence ID" value="AMC09883.1"/>
    <property type="molecule type" value="Genomic_DNA"/>
</dbReference>
<dbReference type="KEGG" id="lut:Lupro_00790"/>
<dbReference type="RefSeq" id="WP_068205601.1">
    <property type="nucleotide sequence ID" value="NZ_CP013355.1"/>
</dbReference>
<evidence type="ECO:0000259" key="2">
    <source>
        <dbReference type="Pfam" id="PF13239"/>
    </source>
</evidence>
<reference evidence="3 4" key="2">
    <citation type="journal article" date="2016" name="Int. J. Syst. Evol. Microbiol.">
        <title>Lutibacter profundi sp. nov., isolated from a deep-sea hydrothermal system on the Arctic Mid-Ocean Ridge and emended description of the genus Lutibacter.</title>
        <authorList>
            <person name="Le Moine Bauer S."/>
            <person name="Roalkvam I."/>
            <person name="Steen I.H."/>
            <person name="Dahle H."/>
        </authorList>
    </citation>
    <scope>NUCLEOTIDE SEQUENCE [LARGE SCALE GENOMIC DNA]</scope>
    <source>
        <strain evidence="3 4">LP1</strain>
    </source>
</reference>
<dbReference type="STRING" id="1622118.Lupro_00790"/>
<protein>
    <submittedName>
        <fullName evidence="3">Histidine kinase</fullName>
    </submittedName>
</protein>
<dbReference type="AlphaFoldDB" id="A0A0X8G4E9"/>
<feature type="domain" description="2TM" evidence="2">
    <location>
        <begin position="13"/>
        <end position="91"/>
    </location>
</feature>
<proteinExistence type="predicted"/>
<dbReference type="InterPro" id="IPR025698">
    <property type="entry name" value="2TM_dom"/>
</dbReference>
<organism evidence="3 4">
    <name type="scientific">Lutibacter profundi</name>
    <dbReference type="NCBI Taxonomy" id="1622118"/>
    <lineage>
        <taxon>Bacteria</taxon>
        <taxon>Pseudomonadati</taxon>
        <taxon>Bacteroidota</taxon>
        <taxon>Flavobacteriia</taxon>
        <taxon>Flavobacteriales</taxon>
        <taxon>Flavobacteriaceae</taxon>
        <taxon>Lutibacter</taxon>
    </lineage>
</organism>
<name>A0A0X8G4E9_9FLAO</name>
<reference evidence="4" key="1">
    <citation type="submission" date="2015-12" db="EMBL/GenBank/DDBJ databases">
        <title>Complete genome sequence of Lutibacter profundus strain LP1.</title>
        <authorList>
            <person name="Wissuwa J."/>
            <person name="Le Moine Bauer S."/>
            <person name="Stokke R."/>
            <person name="Dahle H."/>
            <person name="Steen I.H."/>
        </authorList>
    </citation>
    <scope>NUCLEOTIDE SEQUENCE [LARGE SCALE GENOMIC DNA]</scope>
    <source>
        <strain evidence="4">LP1</strain>
    </source>
</reference>
<gene>
    <name evidence="3" type="ORF">Lupro_00790</name>
</gene>
<keyword evidence="1" id="KW-0812">Transmembrane</keyword>
<keyword evidence="4" id="KW-1185">Reference proteome</keyword>
<sequence>MKTHYTEENKYIKAKKRVDNLKGFYSNLLSYCLVIPFLIFINLMTSPNHLWFWWPMFGWGIGIVFHAFGVFNHKIGLGKEWEDRKIREYMNEDNYSEF</sequence>
<keyword evidence="1" id="KW-1133">Transmembrane helix</keyword>
<feature type="transmembrane region" description="Helical" evidence="1">
    <location>
        <begin position="51"/>
        <end position="71"/>
    </location>
</feature>
<dbReference type="Proteomes" id="UP000059672">
    <property type="component" value="Chromosome"/>
</dbReference>
<evidence type="ECO:0000256" key="1">
    <source>
        <dbReference type="SAM" id="Phobius"/>
    </source>
</evidence>
<dbReference type="OrthoDB" id="8965954at2"/>
<evidence type="ECO:0000313" key="3">
    <source>
        <dbReference type="EMBL" id="AMC09883.1"/>
    </source>
</evidence>
<dbReference type="GO" id="GO:0016301">
    <property type="term" value="F:kinase activity"/>
    <property type="evidence" value="ECO:0007669"/>
    <property type="project" value="UniProtKB-KW"/>
</dbReference>
<dbReference type="Pfam" id="PF13239">
    <property type="entry name" value="2TM"/>
    <property type="match status" value="1"/>
</dbReference>
<feature type="transmembrane region" description="Helical" evidence="1">
    <location>
        <begin position="24"/>
        <end position="45"/>
    </location>
</feature>
<keyword evidence="3" id="KW-0808">Transferase</keyword>
<dbReference type="PATRIC" id="fig|1622118.3.peg.162"/>
<keyword evidence="3" id="KW-0418">Kinase</keyword>